<dbReference type="GO" id="GO:0051246">
    <property type="term" value="P:regulation of protein metabolic process"/>
    <property type="evidence" value="ECO:0007669"/>
    <property type="project" value="UniProtKB-ARBA"/>
</dbReference>
<dbReference type="AlphaFoldDB" id="A0A3B5KUL5"/>
<dbReference type="OMA" id="VASHCCH"/>
<organism evidence="4 5">
    <name type="scientific">Takifugu rubripes</name>
    <name type="common">Japanese pufferfish</name>
    <name type="synonym">Fugu rubripes</name>
    <dbReference type="NCBI Taxonomy" id="31033"/>
    <lineage>
        <taxon>Eukaryota</taxon>
        <taxon>Metazoa</taxon>
        <taxon>Chordata</taxon>
        <taxon>Craniata</taxon>
        <taxon>Vertebrata</taxon>
        <taxon>Euteleostomi</taxon>
        <taxon>Actinopterygii</taxon>
        <taxon>Neopterygii</taxon>
        <taxon>Teleostei</taxon>
        <taxon>Neoteleostei</taxon>
        <taxon>Acanthomorphata</taxon>
        <taxon>Eupercaria</taxon>
        <taxon>Tetraodontiformes</taxon>
        <taxon>Tetradontoidea</taxon>
        <taxon>Tetraodontidae</taxon>
        <taxon>Takifugu</taxon>
    </lineage>
</organism>
<dbReference type="Proteomes" id="UP000005226">
    <property type="component" value="Chromosome 9"/>
</dbReference>
<reference evidence="4" key="2">
    <citation type="submission" date="2025-08" db="UniProtKB">
        <authorList>
            <consortium name="Ensembl"/>
        </authorList>
    </citation>
    <scope>IDENTIFICATION</scope>
</reference>
<dbReference type="GO" id="GO:0000164">
    <property type="term" value="C:protein phosphatase type 1 complex"/>
    <property type="evidence" value="ECO:0007669"/>
    <property type="project" value="TreeGrafter"/>
</dbReference>
<name>A0A3B5KUL5_TAKRU</name>
<dbReference type="PANTHER" id="PTHR16489:SF11">
    <property type="entry name" value="PROTEIN PHOSPHATASE 1 REGULATORY SUBUNIT 15B"/>
    <property type="match status" value="1"/>
</dbReference>
<dbReference type="STRING" id="31033.ENSTRUP00000056932"/>
<dbReference type="GO" id="GO:0005783">
    <property type="term" value="C:endoplasmic reticulum"/>
    <property type="evidence" value="ECO:0007669"/>
    <property type="project" value="TreeGrafter"/>
</dbReference>
<sequence>MTFFMFRFEVHVSITDETGQHIQHMSAAANPSDSFLFSSLFDGDGSMMVGSSGHISNFCSDMGDPFTRKSTAEALLSSLRAEELCCGLVDEFVSRTSGKEDNMFGPQNGWKMGFSGDWNIFSCSGDPSCKSTPEEDQVPVPSGRDGLNILVSRSDSEISWGSSDGSTLSEDAEQLLEFFTSSDPYDPMCFTACSSTSRQHQQATTSLPSSSTTDTRIPSSSEEEEEWLWNSLKAHHDPYHPLNFQACLRTASVESPPWKDQKTKKSITSKPSLQERPSKHYHPEITVVPWTRPGKSEKTNNQSGSTQKKVRFSPVIHVHVMRSWLFARQASRKGNWEEMARDRDRFQRRIKEAEASIGSCLNPAHRRKIRANLDDAVEKQ</sequence>
<feature type="compositionally biased region" description="Low complexity" evidence="2">
    <location>
        <begin position="204"/>
        <end position="215"/>
    </location>
</feature>
<reference evidence="4" key="3">
    <citation type="submission" date="2025-09" db="UniProtKB">
        <authorList>
            <consortium name="Ensembl"/>
        </authorList>
    </citation>
    <scope>IDENTIFICATION</scope>
</reference>
<dbReference type="Pfam" id="PF10488">
    <property type="entry name" value="PP1c_bdg"/>
    <property type="match status" value="1"/>
</dbReference>
<dbReference type="InterPro" id="IPR019523">
    <property type="entry name" value="Prot_Pase1_reg-su15A/B_C"/>
</dbReference>
<reference evidence="4 5" key="1">
    <citation type="journal article" date="2011" name="Genome Biol. Evol.">
        <title>Integration of the genetic map and genome assembly of fugu facilitates insights into distinct features of genome evolution in teleosts and mammals.</title>
        <authorList>
            <person name="Kai W."/>
            <person name="Kikuchi K."/>
            <person name="Tohari S."/>
            <person name="Chew A.K."/>
            <person name="Tay A."/>
            <person name="Fujiwara A."/>
            <person name="Hosoya S."/>
            <person name="Suetake H."/>
            <person name="Naruse K."/>
            <person name="Brenner S."/>
            <person name="Suzuki Y."/>
            <person name="Venkatesh B."/>
        </authorList>
    </citation>
    <scope>NUCLEOTIDE SEQUENCE [LARGE SCALE GENOMIC DNA]</scope>
</reference>
<keyword evidence="5" id="KW-1185">Reference proteome</keyword>
<evidence type="ECO:0000313" key="5">
    <source>
        <dbReference type="Proteomes" id="UP000005226"/>
    </source>
</evidence>
<evidence type="ECO:0000256" key="2">
    <source>
        <dbReference type="SAM" id="MobiDB-lite"/>
    </source>
</evidence>
<evidence type="ECO:0000313" key="4">
    <source>
        <dbReference type="Ensembl" id="ENSTRUP00000056932.2"/>
    </source>
</evidence>
<feature type="region of interest" description="Disordered" evidence="2">
    <location>
        <begin position="255"/>
        <end position="283"/>
    </location>
</feature>
<feature type="domain" description="Protein phosphatase 1 regulatory subunit 15A/B C-terminal" evidence="3">
    <location>
        <begin position="209"/>
        <end position="370"/>
    </location>
</feature>
<dbReference type="GO" id="GO:0034976">
    <property type="term" value="P:response to endoplasmic reticulum stress"/>
    <property type="evidence" value="ECO:0007669"/>
    <property type="project" value="TreeGrafter"/>
</dbReference>
<evidence type="ECO:0000256" key="1">
    <source>
        <dbReference type="ARBA" id="ARBA00010161"/>
    </source>
</evidence>
<proteinExistence type="inferred from homology"/>
<feature type="region of interest" description="Disordered" evidence="2">
    <location>
        <begin position="200"/>
        <end position="223"/>
    </location>
</feature>
<protein>
    <submittedName>
        <fullName evidence="4">Protein phosphatase 1, regulatory subunit 15B</fullName>
    </submittedName>
</protein>
<dbReference type="InterPro" id="IPR051254">
    <property type="entry name" value="PPP1R15"/>
</dbReference>
<dbReference type="GeneTree" id="ENSGT00940000154404"/>
<accession>A0A3B5KUL5</accession>
<dbReference type="InParanoid" id="A0A3B5KUL5"/>
<dbReference type="PANTHER" id="PTHR16489">
    <property type="entry name" value="GH11727P"/>
    <property type="match status" value="1"/>
</dbReference>
<comment type="similarity">
    <text evidence="1">Belongs to the PPP1R15 family.</text>
</comment>
<evidence type="ECO:0000259" key="3">
    <source>
        <dbReference type="Pfam" id="PF10488"/>
    </source>
</evidence>
<dbReference type="Ensembl" id="ENSTRUT00000048896.2">
    <property type="protein sequence ID" value="ENSTRUP00000056932.2"/>
    <property type="gene ID" value="ENSTRUG00000022770.2"/>
</dbReference>
<dbReference type="GO" id="GO:0019888">
    <property type="term" value="F:protein phosphatase regulator activity"/>
    <property type="evidence" value="ECO:0007669"/>
    <property type="project" value="TreeGrafter"/>
</dbReference>